<dbReference type="KEGG" id="cfm:BJL90_17960"/>
<gene>
    <name evidence="1" type="ORF">BJL90_17960</name>
    <name evidence="2" type="ORF">CLFO_25520</name>
</gene>
<name>A0AAC9RLE9_9CLOT</name>
<accession>A0AAC9RLE9</accession>
<dbReference type="AlphaFoldDB" id="A0AAC9RLE9"/>
<reference evidence="2 4" key="2">
    <citation type="submission" date="2017-03" db="EMBL/GenBank/DDBJ databases">
        <title>Complete sequence of Clostridium formicaceticum DSM 92.</title>
        <authorList>
            <person name="Poehlein A."/>
            <person name="Karl M."/>
            <person name="Bengelsdorf F.R."/>
            <person name="Duerre P."/>
            <person name="Daniel R."/>
        </authorList>
    </citation>
    <scope>NUCLEOTIDE SEQUENCE [LARGE SCALE GENOMIC DNA]</scope>
    <source>
        <strain evidence="2 4">DSM 92</strain>
    </source>
</reference>
<dbReference type="EMBL" id="CP017603">
    <property type="protein sequence ID" value="AOY77573.1"/>
    <property type="molecule type" value="Genomic_DNA"/>
</dbReference>
<dbReference type="Proteomes" id="UP000192478">
    <property type="component" value="Chromosome"/>
</dbReference>
<evidence type="ECO:0000313" key="3">
    <source>
        <dbReference type="Proteomes" id="UP000177894"/>
    </source>
</evidence>
<dbReference type="EMBL" id="CP020559">
    <property type="protein sequence ID" value="ARE88151.1"/>
    <property type="molecule type" value="Genomic_DNA"/>
</dbReference>
<reference evidence="1 3" key="1">
    <citation type="submission" date="2016-10" db="EMBL/GenBank/DDBJ databases">
        <title>Complete Genome Sequence of Acetogen Clostridium formicoaceticum ATCC 27076.</title>
        <authorList>
            <person name="Bao T."/>
            <person name="Cheng C."/>
            <person name="Zhao J."/>
            <person name="Yang S.-T."/>
            <person name="Wang J."/>
            <person name="Wang M."/>
        </authorList>
    </citation>
    <scope>NUCLEOTIDE SEQUENCE [LARGE SCALE GENOMIC DNA]</scope>
    <source>
        <strain evidence="1 3">ATCC 27076</strain>
    </source>
</reference>
<evidence type="ECO:0000313" key="1">
    <source>
        <dbReference type="EMBL" id="AOY77573.1"/>
    </source>
</evidence>
<evidence type="ECO:0000313" key="4">
    <source>
        <dbReference type="Proteomes" id="UP000192478"/>
    </source>
</evidence>
<proteinExistence type="predicted"/>
<organism evidence="2 4">
    <name type="scientific">Clostridium formicaceticum</name>
    <dbReference type="NCBI Taxonomy" id="1497"/>
    <lineage>
        <taxon>Bacteria</taxon>
        <taxon>Bacillati</taxon>
        <taxon>Bacillota</taxon>
        <taxon>Clostridia</taxon>
        <taxon>Eubacteriales</taxon>
        <taxon>Clostridiaceae</taxon>
        <taxon>Clostridium</taxon>
    </lineage>
</organism>
<sequence>MSRVEEKLKYRRKRRQLLLILTLIFVFLIMGVLSVDYALREMMALDEAKVLGYDVQENYTVLYVVGESIYIKNESIDKVTLFIEEGYHKILQQFHRLMEGIGNVGIPRHFFSNTTQNNYQRQK</sequence>
<dbReference type="Proteomes" id="UP000177894">
    <property type="component" value="Chromosome"/>
</dbReference>
<dbReference type="RefSeq" id="WP_070971288.1">
    <property type="nucleotide sequence ID" value="NZ_CP017603.1"/>
</dbReference>
<evidence type="ECO:0000313" key="2">
    <source>
        <dbReference type="EMBL" id="ARE88151.1"/>
    </source>
</evidence>
<protein>
    <submittedName>
        <fullName evidence="2">Uncharacterized protein</fullName>
    </submittedName>
</protein>
<keyword evidence="3" id="KW-1185">Reference proteome</keyword>